<evidence type="ECO:0000259" key="6">
    <source>
        <dbReference type="Pfam" id="PF00881"/>
    </source>
</evidence>
<gene>
    <name evidence="8" type="ORF">Pan153_17420</name>
</gene>
<keyword evidence="5" id="KW-0560">Oxidoreductase</keyword>
<dbReference type="Gene3D" id="3.40.109.10">
    <property type="entry name" value="NADH Oxidase"/>
    <property type="match status" value="1"/>
</dbReference>
<reference evidence="8 9" key="1">
    <citation type="submission" date="2019-02" db="EMBL/GenBank/DDBJ databases">
        <title>Deep-cultivation of Planctomycetes and their phenomic and genomic characterization uncovers novel biology.</title>
        <authorList>
            <person name="Wiegand S."/>
            <person name="Jogler M."/>
            <person name="Boedeker C."/>
            <person name="Pinto D."/>
            <person name="Vollmers J."/>
            <person name="Rivas-Marin E."/>
            <person name="Kohn T."/>
            <person name="Peeters S.H."/>
            <person name="Heuer A."/>
            <person name="Rast P."/>
            <person name="Oberbeckmann S."/>
            <person name="Bunk B."/>
            <person name="Jeske O."/>
            <person name="Meyerdierks A."/>
            <person name="Storesund J.E."/>
            <person name="Kallscheuer N."/>
            <person name="Luecker S."/>
            <person name="Lage O.M."/>
            <person name="Pohl T."/>
            <person name="Merkel B.J."/>
            <person name="Hornburger P."/>
            <person name="Mueller R.-W."/>
            <person name="Bruemmer F."/>
            <person name="Labrenz M."/>
            <person name="Spormann A.M."/>
            <person name="Op den Camp H."/>
            <person name="Overmann J."/>
            <person name="Amann R."/>
            <person name="Jetten M.S.M."/>
            <person name="Mascher T."/>
            <person name="Medema M.H."/>
            <person name="Devos D.P."/>
            <person name="Kaster A.-K."/>
            <person name="Ovreas L."/>
            <person name="Rohde M."/>
            <person name="Galperin M.Y."/>
            <person name="Jogler C."/>
        </authorList>
    </citation>
    <scope>NUCLEOTIDE SEQUENCE [LARGE SCALE GENOMIC DNA]</scope>
    <source>
        <strain evidence="8 9">Pan153</strain>
    </source>
</reference>
<dbReference type="Pfam" id="PF04230">
    <property type="entry name" value="PS_pyruv_trans"/>
    <property type="match status" value="1"/>
</dbReference>
<keyword evidence="3" id="KW-0285">Flavoprotein</keyword>
<dbReference type="EMBL" id="CP036317">
    <property type="protein sequence ID" value="QDV17107.1"/>
    <property type="molecule type" value="Genomic_DNA"/>
</dbReference>
<dbReference type="GO" id="GO:0016491">
    <property type="term" value="F:oxidoreductase activity"/>
    <property type="evidence" value="ECO:0007669"/>
    <property type="project" value="UniProtKB-KW"/>
</dbReference>
<dbReference type="Proteomes" id="UP000320839">
    <property type="component" value="Chromosome"/>
</dbReference>
<evidence type="ECO:0000256" key="3">
    <source>
        <dbReference type="ARBA" id="ARBA00022630"/>
    </source>
</evidence>
<feature type="domain" description="Nitroreductase" evidence="6">
    <location>
        <begin position="478"/>
        <end position="532"/>
    </location>
</feature>
<evidence type="ECO:0000313" key="9">
    <source>
        <dbReference type="Proteomes" id="UP000320839"/>
    </source>
</evidence>
<organism evidence="8 9">
    <name type="scientific">Gimesia panareensis</name>
    <dbReference type="NCBI Taxonomy" id="2527978"/>
    <lineage>
        <taxon>Bacteria</taxon>
        <taxon>Pseudomonadati</taxon>
        <taxon>Planctomycetota</taxon>
        <taxon>Planctomycetia</taxon>
        <taxon>Planctomycetales</taxon>
        <taxon>Planctomycetaceae</taxon>
        <taxon>Gimesia</taxon>
    </lineage>
</organism>
<dbReference type="InterPro" id="IPR007345">
    <property type="entry name" value="Polysacch_pyruvyl_Trfase"/>
</dbReference>
<evidence type="ECO:0000259" key="7">
    <source>
        <dbReference type="Pfam" id="PF04230"/>
    </source>
</evidence>
<keyword evidence="4" id="KW-0288">FMN</keyword>
<evidence type="ECO:0000256" key="5">
    <source>
        <dbReference type="ARBA" id="ARBA00023002"/>
    </source>
</evidence>
<dbReference type="InterPro" id="IPR000415">
    <property type="entry name" value="Nitroreductase-like"/>
</dbReference>
<evidence type="ECO:0000256" key="2">
    <source>
        <dbReference type="ARBA" id="ARBA00007118"/>
    </source>
</evidence>
<dbReference type="OrthoDB" id="9802760at2"/>
<evidence type="ECO:0000256" key="4">
    <source>
        <dbReference type="ARBA" id="ARBA00022643"/>
    </source>
</evidence>
<dbReference type="PANTHER" id="PTHR43673:SF2">
    <property type="entry name" value="NITROREDUCTASE"/>
    <property type="match status" value="1"/>
</dbReference>
<feature type="domain" description="Polysaccharide pyruvyl transferase" evidence="7">
    <location>
        <begin position="88"/>
        <end position="273"/>
    </location>
</feature>
<dbReference type="AlphaFoldDB" id="A0A518FLE5"/>
<protein>
    <submittedName>
        <fullName evidence="8">Nitroreductase family protein</fullName>
    </submittedName>
</protein>
<name>A0A518FLE5_9PLAN</name>
<dbReference type="CDD" id="cd02062">
    <property type="entry name" value="Nitro_FMN_reductase"/>
    <property type="match status" value="1"/>
</dbReference>
<proteinExistence type="inferred from homology"/>
<dbReference type="SUPFAM" id="SSF55469">
    <property type="entry name" value="FMN-dependent nitroreductase-like"/>
    <property type="match status" value="1"/>
</dbReference>
<dbReference type="PANTHER" id="PTHR43673">
    <property type="entry name" value="NAD(P)H NITROREDUCTASE YDGI-RELATED"/>
    <property type="match status" value="1"/>
</dbReference>
<evidence type="ECO:0000256" key="1">
    <source>
        <dbReference type="ARBA" id="ARBA00001917"/>
    </source>
</evidence>
<comment type="cofactor">
    <cofactor evidence="1">
        <name>FMN</name>
        <dbReference type="ChEBI" id="CHEBI:58210"/>
    </cofactor>
</comment>
<dbReference type="RefSeq" id="WP_145455073.1">
    <property type="nucleotide sequence ID" value="NZ_CP036317.1"/>
</dbReference>
<evidence type="ECO:0000313" key="8">
    <source>
        <dbReference type="EMBL" id="QDV17107.1"/>
    </source>
</evidence>
<dbReference type="Pfam" id="PF00881">
    <property type="entry name" value="Nitroreductase"/>
    <property type="match status" value="1"/>
</dbReference>
<sequence>MSPHSTVNMPAVYINGYNDTNRGSQAMYKTVVHEISKRIGSDFEFVTSPQSKPLDVILDICGYAYSDSLPWANRALNRAEKLKQEHPSARWVYLPQSFGPFHNWEMKSRYRALFTNATMFARGAQAFSNLKKLGGHFDIQPATDITWLFEADESKTKSILASLVLDNQKPIVGIGPNIRAFERDRKYLGKIKEIGQALENICQIILIPHEYVKGQRDDRYLCEKLDWPYLNEPLPAETLKGLIAACNMFLGSRYHSILGAISMGVPSLAIGWSVKYKDLMEECHLADCDVSEYSVENVIKRATELLNRSGEISKGLQTLRTHKYQQVSTMFDNAVVEILDNTNSSNRFLSLSPTLSAGINIHRSSKPNIFEFRRNVHRLEKGLCLTQFADEPREFGKEIVVSLLKSLSSNIADWEQGTVSWGISVLGQYFVVFPHSTSKKNYEELEARLKAQRYYEIYRASDRPPPPQRKMFENLVTVRRSIRNFADEIPNREIIKECVSLALQAPSACNRQSFRFLYFDDRQIVKKITNIPLGAKQINCPGVFAIIACYEGYSDQRDVKCPIIDASLSAMSLMYALETEGLSTLPINFPEIPNCNNSGRKIFQLKPSELVVMLLAVGRADPSAAIAASQKRNVENMLEFHP</sequence>
<comment type="similarity">
    <text evidence="2">Belongs to the nitroreductase family.</text>
</comment>
<accession>A0A518FLE5</accession>
<dbReference type="InterPro" id="IPR029479">
    <property type="entry name" value="Nitroreductase"/>
</dbReference>